<feature type="transmembrane region" description="Helical" evidence="1">
    <location>
        <begin position="343"/>
        <end position="364"/>
    </location>
</feature>
<keyword evidence="1" id="KW-0812">Transmembrane</keyword>
<name>A0A6N8SB93_9HYPH</name>
<organism evidence="2 3">
    <name type="scientific">Shinella kummerowiae</name>
    <dbReference type="NCBI Taxonomy" id="417745"/>
    <lineage>
        <taxon>Bacteria</taxon>
        <taxon>Pseudomonadati</taxon>
        <taxon>Pseudomonadota</taxon>
        <taxon>Alphaproteobacteria</taxon>
        <taxon>Hyphomicrobiales</taxon>
        <taxon>Rhizobiaceae</taxon>
        <taxon>Shinella</taxon>
    </lineage>
</organism>
<evidence type="ECO:0008006" key="4">
    <source>
        <dbReference type="Google" id="ProtNLM"/>
    </source>
</evidence>
<feature type="transmembrane region" description="Helical" evidence="1">
    <location>
        <begin position="291"/>
        <end position="316"/>
    </location>
</feature>
<keyword evidence="3" id="KW-1185">Reference proteome</keyword>
<dbReference type="EMBL" id="WUMK01000001">
    <property type="protein sequence ID" value="MXN43950.1"/>
    <property type="molecule type" value="Genomic_DNA"/>
</dbReference>
<dbReference type="OrthoDB" id="8334727at2"/>
<sequence>MDAVSATRSFGVVFATSLLIVLADFADGSLFNVDVDDQLRELQIRFLLSEKGSWYDPTLPFIAMPDPYLSPWSRLVDLPYVVIAKGLSLVMPAGQALQAAFWIWPLVMLAIFSLLVTSLATRLFGGSALPQRTRMITLALMTMFMAIAVLEFVPGRIDHHNVQILCLLAMALGLCRWDRTGGVLIGLASAASLIVGLEGLPFVAFAYSALVIAFVLEVRGARAVVWAASLAMFAATVVGAVAFLGGPGMLSVQCDAFSAPYIALMLGFSGILGLCCILVRSHALVRLAALAVPSVALLGATGFSFPACLAGPYAVIDPLSQAYWFDRIWQEHSILSFYAGERYSLIVLFALLAAALLAVMPLAVRQARVAFAPWLVVYGLAVLALVLTILQTRYIRFPVALAPLFLPVLLGWASDGAERKYSSRAIIAAVTLCWAILAGLFFVVPPFQPAADVVDYMASDQCAGQDFSVLATATPGRIAAPNGVGMSILFSAPDGFSVAALPFHRASPGMKRMYEAFLSSDSATRRAALAPFDYVAVCRSPLKVDAERAPLYAALSAGRDWPGLVRMQSPHESDFQLFRIDHAALR</sequence>
<proteinExistence type="predicted"/>
<comment type="caution">
    <text evidence="2">The sequence shown here is derived from an EMBL/GenBank/DDBJ whole genome shotgun (WGS) entry which is preliminary data.</text>
</comment>
<reference evidence="2 3" key="1">
    <citation type="submission" date="2019-12" db="EMBL/GenBank/DDBJ databases">
        <title>Shinella kummerowiae sp. nov., a symbiotic bacterium isolated from root nodules of the herbal legume Kummerowia stipulacea.</title>
        <authorList>
            <person name="Gao J."/>
        </authorList>
    </citation>
    <scope>NUCLEOTIDE SEQUENCE [LARGE SCALE GENOMIC DNA]</scope>
    <source>
        <strain evidence="2 3">CCBAU 25048</strain>
    </source>
</reference>
<feature type="transmembrane region" description="Helical" evidence="1">
    <location>
        <begin position="425"/>
        <end position="447"/>
    </location>
</feature>
<feature type="transmembrane region" description="Helical" evidence="1">
    <location>
        <begin position="223"/>
        <end position="246"/>
    </location>
</feature>
<feature type="transmembrane region" description="Helical" evidence="1">
    <location>
        <begin position="183"/>
        <end position="216"/>
    </location>
</feature>
<keyword evidence="1" id="KW-0472">Membrane</keyword>
<feature type="transmembrane region" description="Helical" evidence="1">
    <location>
        <begin position="371"/>
        <end position="389"/>
    </location>
</feature>
<feature type="transmembrane region" description="Helical" evidence="1">
    <location>
        <begin position="395"/>
        <end position="413"/>
    </location>
</feature>
<keyword evidence="1" id="KW-1133">Transmembrane helix</keyword>
<evidence type="ECO:0000256" key="1">
    <source>
        <dbReference type="SAM" id="Phobius"/>
    </source>
</evidence>
<accession>A0A6N8SB93</accession>
<evidence type="ECO:0000313" key="3">
    <source>
        <dbReference type="Proteomes" id="UP000435802"/>
    </source>
</evidence>
<feature type="transmembrane region" description="Helical" evidence="1">
    <location>
        <begin position="258"/>
        <end position="279"/>
    </location>
</feature>
<feature type="transmembrane region" description="Helical" evidence="1">
    <location>
        <begin position="101"/>
        <end position="124"/>
    </location>
</feature>
<feature type="transmembrane region" description="Helical" evidence="1">
    <location>
        <begin position="136"/>
        <end position="153"/>
    </location>
</feature>
<evidence type="ECO:0000313" key="2">
    <source>
        <dbReference type="EMBL" id="MXN43950.1"/>
    </source>
</evidence>
<dbReference type="AlphaFoldDB" id="A0A6N8SB93"/>
<dbReference type="Proteomes" id="UP000435802">
    <property type="component" value="Unassembled WGS sequence"/>
</dbReference>
<protein>
    <recommendedName>
        <fullName evidence="4">AcrB/AcrD/AcrF family protein</fullName>
    </recommendedName>
</protein>
<gene>
    <name evidence="2" type="ORF">GR138_02045</name>
</gene>